<dbReference type="Gene3D" id="1.10.3730.20">
    <property type="match status" value="1"/>
</dbReference>
<keyword evidence="10" id="KW-1185">Reference proteome</keyword>
<dbReference type="GO" id="GO:0022857">
    <property type="term" value="F:transmembrane transporter activity"/>
    <property type="evidence" value="ECO:0007669"/>
    <property type="project" value="InterPro"/>
</dbReference>
<evidence type="ECO:0000256" key="8">
    <source>
        <dbReference type="SAM" id="Phobius"/>
    </source>
</evidence>
<name>A0A0W1AZP9_9BACL</name>
<keyword evidence="2" id="KW-0813">Transport</keyword>
<evidence type="ECO:0000256" key="2">
    <source>
        <dbReference type="ARBA" id="ARBA00022448"/>
    </source>
</evidence>
<keyword evidence="4 7" id="KW-0812">Transmembrane</keyword>
<feature type="transmembrane region" description="Helical" evidence="8">
    <location>
        <begin position="62"/>
        <end position="82"/>
    </location>
</feature>
<gene>
    <name evidence="9" type="ORF">UQ64_15585</name>
</gene>
<dbReference type="RefSeq" id="WP_060623737.1">
    <property type="nucleotide sequence ID" value="NZ_LCZJ02000019.1"/>
</dbReference>
<feature type="transmembrane region" description="Helical" evidence="8">
    <location>
        <begin position="88"/>
        <end position="106"/>
    </location>
</feature>
<keyword evidence="6 8" id="KW-0472">Membrane</keyword>
<dbReference type="GO" id="GO:0005886">
    <property type="term" value="C:plasma membrane"/>
    <property type="evidence" value="ECO:0007669"/>
    <property type="project" value="UniProtKB-SubCell"/>
</dbReference>
<dbReference type="InterPro" id="IPR037185">
    <property type="entry name" value="EmrE-like"/>
</dbReference>
<keyword evidence="3" id="KW-1003">Cell membrane</keyword>
<evidence type="ECO:0000256" key="4">
    <source>
        <dbReference type="ARBA" id="ARBA00022692"/>
    </source>
</evidence>
<reference evidence="9 10" key="1">
    <citation type="journal article" date="2015" name="Int. Biodeterior. Biodegradation">
        <title>Physiological and genetic screening methods for the isolation of methyl tert-butyl ether-degrading bacteria for bioremediation purposes.</title>
        <authorList>
            <person name="Guisado I.M."/>
            <person name="Purswani J."/>
            <person name="Gonzalez Lopez J."/>
            <person name="Pozo C."/>
        </authorList>
    </citation>
    <scope>NUCLEOTIDE SEQUENCE [LARGE SCALE GENOMIC DNA]</scope>
    <source>
        <strain evidence="9 10">SH7</strain>
    </source>
</reference>
<dbReference type="PANTHER" id="PTHR30561">
    <property type="entry name" value="SMR FAMILY PROTON-DEPENDENT DRUG EFFLUX TRANSPORTER SUGE"/>
    <property type="match status" value="1"/>
</dbReference>
<evidence type="ECO:0000256" key="3">
    <source>
        <dbReference type="ARBA" id="ARBA00022475"/>
    </source>
</evidence>
<proteinExistence type="inferred from homology"/>
<dbReference type="FunFam" id="1.10.3730.20:FF:000001">
    <property type="entry name" value="Quaternary ammonium compound resistance transporter SugE"/>
    <property type="match status" value="1"/>
</dbReference>
<accession>A0A0W1AZP9</accession>
<keyword evidence="5 8" id="KW-1133">Transmembrane helix</keyword>
<protein>
    <submittedName>
        <fullName evidence="9">Multidrug transporter</fullName>
    </submittedName>
</protein>
<dbReference type="Pfam" id="PF00893">
    <property type="entry name" value="Multi_Drug_Res"/>
    <property type="match status" value="1"/>
</dbReference>
<organism evidence="9 10">
    <name type="scientific">Paenibacillus etheri</name>
    <dbReference type="NCBI Taxonomy" id="1306852"/>
    <lineage>
        <taxon>Bacteria</taxon>
        <taxon>Bacillati</taxon>
        <taxon>Bacillota</taxon>
        <taxon>Bacilli</taxon>
        <taxon>Bacillales</taxon>
        <taxon>Paenibacillaceae</taxon>
        <taxon>Paenibacillus</taxon>
    </lineage>
</organism>
<evidence type="ECO:0000313" key="9">
    <source>
        <dbReference type="EMBL" id="KTD86849.1"/>
    </source>
</evidence>
<evidence type="ECO:0000256" key="7">
    <source>
        <dbReference type="RuleBase" id="RU003942"/>
    </source>
</evidence>
<evidence type="ECO:0000256" key="6">
    <source>
        <dbReference type="ARBA" id="ARBA00023136"/>
    </source>
</evidence>
<evidence type="ECO:0000256" key="1">
    <source>
        <dbReference type="ARBA" id="ARBA00004651"/>
    </source>
</evidence>
<dbReference type="AlphaFoldDB" id="A0A0W1AZP9"/>
<dbReference type="Proteomes" id="UP000054709">
    <property type="component" value="Unassembled WGS sequence"/>
</dbReference>
<evidence type="ECO:0000256" key="5">
    <source>
        <dbReference type="ARBA" id="ARBA00022989"/>
    </source>
</evidence>
<comment type="subcellular location">
    <subcellularLocation>
        <location evidence="1 7">Cell membrane</location>
        <topology evidence="1 7">Multi-pass membrane protein</topology>
    </subcellularLocation>
</comment>
<dbReference type="SUPFAM" id="SSF103481">
    <property type="entry name" value="Multidrug resistance efflux transporter EmrE"/>
    <property type="match status" value="1"/>
</dbReference>
<dbReference type="EMBL" id="LCZJ02000019">
    <property type="protein sequence ID" value="KTD86849.1"/>
    <property type="molecule type" value="Genomic_DNA"/>
</dbReference>
<feature type="transmembrane region" description="Helical" evidence="8">
    <location>
        <begin position="30"/>
        <end position="50"/>
    </location>
</feature>
<sequence>MKRNAGYIALSIAIASEVVGTTMLKMSEGFTQLFPSIGVIIGFVIAFYSLSISLRELPLSLAYAIWSGVGTVLTAFVGIIVWGDPFGILTFAGIVLIVGGVVLLNAPSVDKESAR</sequence>
<dbReference type="PANTHER" id="PTHR30561:SF1">
    <property type="entry name" value="MULTIDRUG TRANSPORTER EMRE"/>
    <property type="match status" value="1"/>
</dbReference>
<dbReference type="InterPro" id="IPR000390">
    <property type="entry name" value="Small_drug/metabolite_transptr"/>
</dbReference>
<dbReference type="InterPro" id="IPR045324">
    <property type="entry name" value="Small_multidrug_res"/>
</dbReference>
<comment type="similarity">
    <text evidence="7">Belongs to the drug/metabolite transporter (DMT) superfamily. Small multidrug resistance (SMR) (TC 2.A.7.1) family.</text>
</comment>
<comment type="caution">
    <text evidence="9">The sequence shown here is derived from an EMBL/GenBank/DDBJ whole genome shotgun (WGS) entry which is preliminary data.</text>
</comment>
<evidence type="ECO:0000313" key="10">
    <source>
        <dbReference type="Proteomes" id="UP000054709"/>
    </source>
</evidence>
<dbReference type="OrthoDB" id="21828at2"/>